<sequence>MTKIISFSNQKGGVGKSTICLQSVFYLVEAGYRVLAIDFDPQGNTSSRLSQSDESSYTGTPSVRLFDESMPDIQPMKCERGMDLIWTTKNDPELSEIESLPLSCVMHPITNLKASGILDNYDYVLVDCPPSLGRKLVAALTMSTHVICPVQVSGFALDGVEGLLNTIISVQEELNPALENTGMVINNLKRGFEEDMVTRDELRKAVPDLVYKAEIGVRGQLDVANLNGVPVWSIKKTSAREAAKEIRAVIEELMEKVG</sequence>
<evidence type="ECO:0000313" key="3">
    <source>
        <dbReference type="Proteomes" id="UP000199040"/>
    </source>
</evidence>
<dbReference type="InterPro" id="IPR050678">
    <property type="entry name" value="DNA_Partitioning_ATPase"/>
</dbReference>
<protein>
    <submittedName>
        <fullName evidence="2">Chromosome partitioning protein</fullName>
    </submittedName>
</protein>
<gene>
    <name evidence="2" type="ORF">SAMN04487959_114121</name>
</gene>
<dbReference type="PANTHER" id="PTHR13696:SF99">
    <property type="entry name" value="COBYRINIC ACID AC-DIAMIDE SYNTHASE"/>
    <property type="match status" value="1"/>
</dbReference>
<dbReference type="Gene3D" id="3.40.50.300">
    <property type="entry name" value="P-loop containing nucleotide triphosphate hydrolases"/>
    <property type="match status" value="1"/>
</dbReference>
<proteinExistence type="predicted"/>
<reference evidence="2 3" key="1">
    <citation type="submission" date="2016-10" db="EMBL/GenBank/DDBJ databases">
        <authorList>
            <person name="de Groot N.N."/>
        </authorList>
    </citation>
    <scope>NUCLEOTIDE SEQUENCE [LARGE SCALE GENOMIC DNA]</scope>
    <source>
        <strain evidence="2 3">CGMCC 1.6848</strain>
    </source>
</reference>
<dbReference type="InterPro" id="IPR027417">
    <property type="entry name" value="P-loop_NTPase"/>
</dbReference>
<dbReference type="InterPro" id="IPR025669">
    <property type="entry name" value="AAA_dom"/>
</dbReference>
<evidence type="ECO:0000313" key="2">
    <source>
        <dbReference type="EMBL" id="SFI01387.1"/>
    </source>
</evidence>
<dbReference type="STRING" id="442341.SAMN04487959_114121"/>
<feature type="domain" description="AAA" evidence="1">
    <location>
        <begin position="2"/>
        <end position="179"/>
    </location>
</feature>
<accession>A0A1I3EQY8</accession>
<dbReference type="CDD" id="cd02042">
    <property type="entry name" value="ParAB_family"/>
    <property type="match status" value="1"/>
</dbReference>
<dbReference type="AlphaFoldDB" id="A0A1I3EQY8"/>
<dbReference type="SUPFAM" id="SSF52540">
    <property type="entry name" value="P-loop containing nucleoside triphosphate hydrolases"/>
    <property type="match status" value="1"/>
</dbReference>
<name>A0A1I3EQY8_9GAMM</name>
<dbReference type="RefSeq" id="WP_092848887.1">
    <property type="nucleotide sequence ID" value="NZ_FOPY01000014.1"/>
</dbReference>
<dbReference type="EMBL" id="FOPY01000014">
    <property type="protein sequence ID" value="SFI01387.1"/>
    <property type="molecule type" value="Genomic_DNA"/>
</dbReference>
<evidence type="ECO:0000259" key="1">
    <source>
        <dbReference type="Pfam" id="PF13614"/>
    </source>
</evidence>
<dbReference type="Pfam" id="PF13614">
    <property type="entry name" value="AAA_31"/>
    <property type="match status" value="1"/>
</dbReference>
<organism evidence="2 3">
    <name type="scientific">Modicisalibacter xianhensis</name>
    <dbReference type="NCBI Taxonomy" id="442341"/>
    <lineage>
        <taxon>Bacteria</taxon>
        <taxon>Pseudomonadati</taxon>
        <taxon>Pseudomonadota</taxon>
        <taxon>Gammaproteobacteria</taxon>
        <taxon>Oceanospirillales</taxon>
        <taxon>Halomonadaceae</taxon>
        <taxon>Modicisalibacter</taxon>
    </lineage>
</organism>
<keyword evidence="3" id="KW-1185">Reference proteome</keyword>
<dbReference type="PANTHER" id="PTHR13696">
    <property type="entry name" value="P-LOOP CONTAINING NUCLEOSIDE TRIPHOSPHATE HYDROLASE"/>
    <property type="match status" value="1"/>
</dbReference>
<dbReference type="Proteomes" id="UP000199040">
    <property type="component" value="Unassembled WGS sequence"/>
</dbReference>